<dbReference type="SUPFAM" id="SSF143422">
    <property type="entry name" value="Transposase IS200-like"/>
    <property type="match status" value="1"/>
</dbReference>
<dbReference type="Proteomes" id="UP001303532">
    <property type="component" value="Chromosome"/>
</dbReference>
<evidence type="ECO:0000313" key="2">
    <source>
        <dbReference type="EMBL" id="WOV85854.1"/>
    </source>
</evidence>
<proteinExistence type="predicted"/>
<accession>A0ABZ0KZQ0</accession>
<dbReference type="RefSeq" id="WP_323693449.1">
    <property type="nucleotide sequence ID" value="NZ_CP116341.1"/>
</dbReference>
<feature type="domain" description="Transposase IS200-like" evidence="1">
    <location>
        <begin position="9"/>
        <end position="122"/>
    </location>
</feature>
<dbReference type="Pfam" id="PF01797">
    <property type="entry name" value="Y1_Tnp"/>
    <property type="match status" value="1"/>
</dbReference>
<dbReference type="EMBL" id="CP116341">
    <property type="protein sequence ID" value="WOV85854.1"/>
    <property type="molecule type" value="Genomic_DNA"/>
</dbReference>
<sequence>MTRRKRDWRPGAYYHVIMRGNNRANVYNNDQDKYHLMRCIADAHERYPLTILAYCIMSNHFHILLKSEDNLSKIMSLINRRYSDYYSKRYRHVGRIYQRRYFAKEIDSPAALLIVSRYIHRNPIETKIPMVKALRDYPHSSYPIYSKVYSTPPTYIDTNLLPLCLPPTFKKTTEGYTDYCLQEFGEEENVQVMEWVEDMT</sequence>
<dbReference type="SMART" id="SM01321">
    <property type="entry name" value="Y1_Tnp"/>
    <property type="match status" value="1"/>
</dbReference>
<evidence type="ECO:0000313" key="3">
    <source>
        <dbReference type="Proteomes" id="UP001303532"/>
    </source>
</evidence>
<evidence type="ECO:0000259" key="1">
    <source>
        <dbReference type="SMART" id="SM01321"/>
    </source>
</evidence>
<keyword evidence="3" id="KW-1185">Reference proteome</keyword>
<dbReference type="InterPro" id="IPR002686">
    <property type="entry name" value="Transposase_17"/>
</dbReference>
<dbReference type="PANTHER" id="PTHR34322">
    <property type="entry name" value="TRANSPOSASE, Y1_TNP DOMAIN-CONTAINING"/>
    <property type="match status" value="1"/>
</dbReference>
<name>A0ABZ0KZQ0_9BACL</name>
<dbReference type="Gene3D" id="3.30.70.1290">
    <property type="entry name" value="Transposase IS200-like"/>
    <property type="match status" value="1"/>
</dbReference>
<dbReference type="InterPro" id="IPR036515">
    <property type="entry name" value="Transposase_17_sf"/>
</dbReference>
<reference evidence="2 3" key="1">
    <citation type="submission" date="2023-01" db="EMBL/GenBank/DDBJ databases">
        <title>Sporosarcina sp. nov., isolated from Korean tranditional fermented seafood 'Jeotgal'.</title>
        <authorList>
            <person name="Yang A.-I."/>
        </authorList>
    </citation>
    <scope>NUCLEOTIDE SEQUENCE [LARGE SCALE GENOMIC DNA]</scope>
    <source>
        <strain evidence="2 3">B2O-1</strain>
    </source>
</reference>
<protein>
    <submittedName>
        <fullName evidence="2">Transposase</fullName>
    </submittedName>
</protein>
<dbReference type="PANTHER" id="PTHR34322:SF2">
    <property type="entry name" value="TRANSPOSASE IS200-LIKE DOMAIN-CONTAINING PROTEIN"/>
    <property type="match status" value="1"/>
</dbReference>
<organism evidence="2 3">
    <name type="scientific">Sporosarcina jeotgali</name>
    <dbReference type="NCBI Taxonomy" id="3020056"/>
    <lineage>
        <taxon>Bacteria</taxon>
        <taxon>Bacillati</taxon>
        <taxon>Bacillota</taxon>
        <taxon>Bacilli</taxon>
        <taxon>Bacillales</taxon>
        <taxon>Caryophanaceae</taxon>
        <taxon>Sporosarcina</taxon>
    </lineage>
</organism>
<gene>
    <name evidence="2" type="ORF">PGH26_02090</name>
</gene>